<evidence type="ECO:0000256" key="1">
    <source>
        <dbReference type="SAM" id="SignalP"/>
    </source>
</evidence>
<accession>A0A8W8K4R2</accession>
<dbReference type="EnsemblMetazoa" id="G22434.1">
    <property type="protein sequence ID" value="G22434.1:cds"/>
    <property type="gene ID" value="G22434"/>
</dbReference>
<reference evidence="2" key="1">
    <citation type="submission" date="2022-08" db="UniProtKB">
        <authorList>
            <consortium name="EnsemblMetazoa"/>
        </authorList>
    </citation>
    <scope>IDENTIFICATION</scope>
    <source>
        <strain evidence="2">05x7-T-G4-1.051#20</strain>
    </source>
</reference>
<dbReference type="Proteomes" id="UP000005408">
    <property type="component" value="Unassembled WGS sequence"/>
</dbReference>
<dbReference type="AlphaFoldDB" id="A0A8W8K4R2"/>
<evidence type="ECO:0000313" key="2">
    <source>
        <dbReference type="EnsemblMetazoa" id="G22434.1:cds"/>
    </source>
</evidence>
<organism evidence="2 3">
    <name type="scientific">Magallana gigas</name>
    <name type="common">Pacific oyster</name>
    <name type="synonym">Crassostrea gigas</name>
    <dbReference type="NCBI Taxonomy" id="29159"/>
    <lineage>
        <taxon>Eukaryota</taxon>
        <taxon>Metazoa</taxon>
        <taxon>Spiralia</taxon>
        <taxon>Lophotrochozoa</taxon>
        <taxon>Mollusca</taxon>
        <taxon>Bivalvia</taxon>
        <taxon>Autobranchia</taxon>
        <taxon>Pteriomorphia</taxon>
        <taxon>Ostreida</taxon>
        <taxon>Ostreoidea</taxon>
        <taxon>Ostreidae</taxon>
        <taxon>Magallana</taxon>
    </lineage>
</organism>
<protein>
    <submittedName>
        <fullName evidence="2">Uncharacterized protein</fullName>
    </submittedName>
</protein>
<feature type="signal peptide" evidence="1">
    <location>
        <begin position="1"/>
        <end position="24"/>
    </location>
</feature>
<keyword evidence="3" id="KW-1185">Reference proteome</keyword>
<proteinExistence type="predicted"/>
<evidence type="ECO:0000313" key="3">
    <source>
        <dbReference type="Proteomes" id="UP000005408"/>
    </source>
</evidence>
<keyword evidence="1" id="KW-0732">Signal</keyword>
<feature type="chain" id="PRO_5036488913" evidence="1">
    <location>
        <begin position="25"/>
        <end position="225"/>
    </location>
</feature>
<name>A0A8W8K4R2_MAGGI</name>
<sequence>MSPMKAPVVSLAALIILLISQALAEDDQKIKGELCIPLRKYDFKLAVCFDSDTTRFTKTIESAIDNGPEIEGIPGYLKLIKNDNIMPADKRRFDSIAYGSSFDRLKNKKSVDSSGSERYLFSGVQKRFPFDSIAYRPGGFVKFTSKRIPYLYGNFKYGTHGLFAKKKTFDSIAHDFGSFGGFSKRTPDSTYSQIDDFGGLAKKSFDSIANSAGTFRRLNEYKRCF</sequence>